<evidence type="ECO:0000256" key="9">
    <source>
        <dbReference type="HAMAP-Rule" id="MF_01554"/>
    </source>
</evidence>
<evidence type="ECO:0000256" key="7">
    <source>
        <dbReference type="ARBA" id="ARBA00066330"/>
    </source>
</evidence>
<dbReference type="Pfam" id="PF02878">
    <property type="entry name" value="PGM_PMM_I"/>
    <property type="match status" value="1"/>
</dbReference>
<evidence type="ECO:0000256" key="2">
    <source>
        <dbReference type="ARBA" id="ARBA00022553"/>
    </source>
</evidence>
<dbReference type="GO" id="GO:0009252">
    <property type="term" value="P:peptidoglycan biosynthetic process"/>
    <property type="evidence" value="ECO:0007669"/>
    <property type="project" value="TreeGrafter"/>
</dbReference>
<dbReference type="PANTHER" id="PTHR42946">
    <property type="entry name" value="PHOSPHOHEXOSE MUTASE"/>
    <property type="match status" value="1"/>
</dbReference>
<dbReference type="RefSeq" id="WP_015746499.1">
    <property type="nucleotide sequence ID" value="NC_013235.1"/>
</dbReference>
<dbReference type="PRINTS" id="PR00509">
    <property type="entry name" value="PGMPMM"/>
</dbReference>
<dbReference type="InterPro" id="IPR006352">
    <property type="entry name" value="GlmM_bact"/>
</dbReference>
<proteinExistence type="inferred from homology"/>
<evidence type="ECO:0000256" key="5">
    <source>
        <dbReference type="ARBA" id="ARBA00023235"/>
    </source>
</evidence>
<comment type="function">
    <text evidence="9">Catalyzes the conversion of glucosamine-6-phosphate to glucosamine-1-phosphate.</text>
</comment>
<dbReference type="KEGG" id="nml:Namu_1178"/>
<dbReference type="InterPro" id="IPR005844">
    <property type="entry name" value="A-D-PHexomutase_a/b/a-I"/>
</dbReference>
<keyword evidence="5 9" id="KW-0413">Isomerase</keyword>
<dbReference type="InterPro" id="IPR050060">
    <property type="entry name" value="Phosphoglucosamine_mutase"/>
</dbReference>
<feature type="domain" description="Alpha-D-phosphohexomutase alpha/beta/alpha" evidence="13">
    <location>
        <begin position="177"/>
        <end position="272"/>
    </location>
</feature>
<dbReference type="Pfam" id="PF00408">
    <property type="entry name" value="PGM_PMM_IV"/>
    <property type="match status" value="1"/>
</dbReference>
<dbReference type="InterPro" id="IPR005846">
    <property type="entry name" value="A-D-PHexomutase_a/b/a-III"/>
</dbReference>
<dbReference type="Gene3D" id="3.40.120.10">
    <property type="entry name" value="Alpha-D-Glucose-1,6-Bisphosphate, subunit A, domain 3"/>
    <property type="match status" value="3"/>
</dbReference>
<feature type="modified residue" description="Phosphoserine" evidence="9">
    <location>
        <position position="122"/>
    </location>
</feature>
<dbReference type="InParanoid" id="C8XCM0"/>
<evidence type="ECO:0000256" key="4">
    <source>
        <dbReference type="ARBA" id="ARBA00022842"/>
    </source>
</evidence>
<feature type="domain" description="Alpha-D-phosphohexomutase alpha/beta/alpha" evidence="12">
    <location>
        <begin position="65"/>
        <end position="155"/>
    </location>
</feature>
<dbReference type="InterPro" id="IPR005845">
    <property type="entry name" value="A-D-PHexomutase_a/b/a-II"/>
</dbReference>
<organism evidence="15 16">
    <name type="scientific">Nakamurella multipartita (strain ATCC 700099 / DSM 44233 / CIP 104796 / JCM 9543 / NBRC 105858 / Y-104)</name>
    <name type="common">Microsphaera multipartita</name>
    <dbReference type="NCBI Taxonomy" id="479431"/>
    <lineage>
        <taxon>Bacteria</taxon>
        <taxon>Bacillati</taxon>
        <taxon>Actinomycetota</taxon>
        <taxon>Actinomycetes</taxon>
        <taxon>Nakamurellales</taxon>
        <taxon>Nakamurellaceae</taxon>
        <taxon>Nakamurella</taxon>
    </lineage>
</organism>
<dbReference type="eggNOG" id="COG1109">
    <property type="taxonomic scope" value="Bacteria"/>
</dbReference>
<dbReference type="GO" id="GO:0008966">
    <property type="term" value="F:phosphoglucosamine mutase activity"/>
    <property type="evidence" value="ECO:0007669"/>
    <property type="project" value="UniProtKB-UniRule"/>
</dbReference>
<feature type="active site" description="Phosphoserine intermediate" evidence="9">
    <location>
        <position position="122"/>
    </location>
</feature>
<dbReference type="InterPro" id="IPR005843">
    <property type="entry name" value="A-D-PHexomutase_C"/>
</dbReference>
<dbReference type="Gene3D" id="3.30.310.50">
    <property type="entry name" value="Alpha-D-phosphohexomutase, C-terminal domain"/>
    <property type="match status" value="1"/>
</dbReference>
<comment type="catalytic activity">
    <reaction evidence="6 9">
        <text>alpha-D-glucosamine 1-phosphate = D-glucosamine 6-phosphate</text>
        <dbReference type="Rhea" id="RHEA:23424"/>
        <dbReference type="ChEBI" id="CHEBI:58516"/>
        <dbReference type="ChEBI" id="CHEBI:58725"/>
        <dbReference type="EC" id="5.4.2.10"/>
    </reaction>
</comment>
<gene>
    <name evidence="9" type="primary">glmM</name>
    <name evidence="15" type="ordered locus">Namu_1178</name>
</gene>
<keyword evidence="2 9" id="KW-0597">Phosphoprotein</keyword>
<dbReference type="InterPro" id="IPR005841">
    <property type="entry name" value="Alpha-D-phosphohexomutase_SF"/>
</dbReference>
<evidence type="ECO:0000256" key="3">
    <source>
        <dbReference type="ARBA" id="ARBA00022723"/>
    </source>
</evidence>
<dbReference type="STRING" id="479431.Namu_1178"/>
<feature type="binding site" evidence="9">
    <location>
        <position position="263"/>
    </location>
    <ligand>
        <name>Mg(2+)</name>
        <dbReference type="ChEBI" id="CHEBI:18420"/>
    </ligand>
</feature>
<dbReference type="SUPFAM" id="SSF55957">
    <property type="entry name" value="Phosphoglucomutase, C-terminal domain"/>
    <property type="match status" value="1"/>
</dbReference>
<dbReference type="GO" id="GO:0005829">
    <property type="term" value="C:cytosol"/>
    <property type="evidence" value="ECO:0007669"/>
    <property type="project" value="TreeGrafter"/>
</dbReference>
<dbReference type="FunFam" id="3.30.310.50:FF:000001">
    <property type="entry name" value="Phosphoglucosamine mutase"/>
    <property type="match status" value="1"/>
</dbReference>
<dbReference type="Pfam" id="PF02879">
    <property type="entry name" value="PGM_PMM_II"/>
    <property type="match status" value="1"/>
</dbReference>
<feature type="domain" description="Alpha-D-phosphohexomutase alpha/beta/alpha" evidence="14">
    <location>
        <begin position="276"/>
        <end position="385"/>
    </location>
</feature>
<dbReference type="FunFam" id="3.40.120.10:FF:000002">
    <property type="entry name" value="Phosphoglucosamine mutase"/>
    <property type="match status" value="1"/>
</dbReference>
<evidence type="ECO:0000259" key="11">
    <source>
        <dbReference type="Pfam" id="PF00408"/>
    </source>
</evidence>
<keyword evidence="3 9" id="KW-0479">Metal-binding</keyword>
<dbReference type="Pfam" id="PF02880">
    <property type="entry name" value="PGM_PMM_III"/>
    <property type="match status" value="1"/>
</dbReference>
<evidence type="ECO:0000313" key="15">
    <source>
        <dbReference type="EMBL" id="ACV77585.1"/>
    </source>
</evidence>
<comment type="PTM">
    <text evidence="9">Activated by phosphorylation.</text>
</comment>
<dbReference type="HOGENOM" id="CLU_016950_7_0_11"/>
<evidence type="ECO:0000259" key="14">
    <source>
        <dbReference type="Pfam" id="PF02880"/>
    </source>
</evidence>
<evidence type="ECO:0000259" key="13">
    <source>
        <dbReference type="Pfam" id="PF02879"/>
    </source>
</evidence>
<dbReference type="GO" id="GO:0000287">
    <property type="term" value="F:magnesium ion binding"/>
    <property type="evidence" value="ECO:0007669"/>
    <property type="project" value="UniProtKB-UniRule"/>
</dbReference>
<dbReference type="FunCoup" id="C8XCM0">
    <property type="interactions" value="295"/>
</dbReference>
<comment type="similarity">
    <text evidence="1 9">Belongs to the phosphohexose mutase family.</text>
</comment>
<dbReference type="HAMAP" id="MF_01554_B">
    <property type="entry name" value="GlmM_B"/>
    <property type="match status" value="1"/>
</dbReference>
<dbReference type="InterPro" id="IPR036900">
    <property type="entry name" value="A-D-PHexomutase_C_sf"/>
</dbReference>
<keyword evidence="4 9" id="KW-0460">Magnesium</keyword>
<dbReference type="FunFam" id="3.40.120.10:FF:000001">
    <property type="entry name" value="Phosphoglucosamine mutase"/>
    <property type="match status" value="1"/>
</dbReference>
<evidence type="ECO:0000256" key="8">
    <source>
        <dbReference type="ARBA" id="ARBA00068193"/>
    </source>
</evidence>
<dbReference type="NCBIfam" id="TIGR01455">
    <property type="entry name" value="glmM"/>
    <property type="match status" value="1"/>
</dbReference>
<accession>C8XCM0</accession>
<reference evidence="16" key="1">
    <citation type="submission" date="2009-09" db="EMBL/GenBank/DDBJ databases">
        <title>The complete genome of Nakamurella multipartita DSM 44233.</title>
        <authorList>
            <consortium name="US DOE Joint Genome Institute (JGI-PGF)"/>
            <person name="Lucas S."/>
            <person name="Copeland A."/>
            <person name="Lapidus A."/>
            <person name="Glavina del Rio T."/>
            <person name="Dalin E."/>
            <person name="Tice H."/>
            <person name="Bruce D."/>
            <person name="Goodwin L."/>
            <person name="Pitluck S."/>
            <person name="Kyrpides N."/>
            <person name="Mavromatis K."/>
            <person name="Ivanova N."/>
            <person name="Ovchinnikova G."/>
            <person name="Sims D."/>
            <person name="Meincke L."/>
            <person name="Brettin T."/>
            <person name="Detter J.C."/>
            <person name="Han C."/>
            <person name="Larimer F."/>
            <person name="Land M."/>
            <person name="Hauser L."/>
            <person name="Markowitz V."/>
            <person name="Cheng J.-F."/>
            <person name="Hugenholtz P."/>
            <person name="Woyke T."/>
            <person name="Wu D."/>
            <person name="Klenk H.-P."/>
            <person name="Eisen J.A."/>
        </authorList>
    </citation>
    <scope>NUCLEOTIDE SEQUENCE [LARGE SCALE GENOMIC DNA]</scope>
    <source>
        <strain evidence="16">ATCC 700099 / DSM 44233 / CIP 104796 / JCM 9543 / NBRC 105858 / Y-104</strain>
    </source>
</reference>
<dbReference type="GO" id="GO:0006048">
    <property type="term" value="P:UDP-N-acetylglucosamine biosynthetic process"/>
    <property type="evidence" value="ECO:0007669"/>
    <property type="project" value="TreeGrafter"/>
</dbReference>
<reference evidence="15 16" key="2">
    <citation type="journal article" date="2010" name="Stand. Genomic Sci.">
        <title>Complete genome sequence of Nakamurella multipartita type strain (Y-104).</title>
        <authorList>
            <person name="Tice H."/>
            <person name="Mayilraj S."/>
            <person name="Sims D."/>
            <person name="Lapidus A."/>
            <person name="Nolan M."/>
            <person name="Lucas S."/>
            <person name="Glavina Del Rio T."/>
            <person name="Copeland A."/>
            <person name="Cheng J.F."/>
            <person name="Meincke L."/>
            <person name="Bruce D."/>
            <person name="Goodwin L."/>
            <person name="Pitluck S."/>
            <person name="Ivanova N."/>
            <person name="Mavromatis K."/>
            <person name="Ovchinnikova G."/>
            <person name="Pati A."/>
            <person name="Chen A."/>
            <person name="Palaniappan K."/>
            <person name="Land M."/>
            <person name="Hauser L."/>
            <person name="Chang Y.J."/>
            <person name="Jeffries C.D."/>
            <person name="Detter J.C."/>
            <person name="Brettin T."/>
            <person name="Rohde M."/>
            <person name="Goker M."/>
            <person name="Bristow J."/>
            <person name="Eisen J.A."/>
            <person name="Markowitz V."/>
            <person name="Hugenholtz P."/>
            <person name="Kyrpides N.C."/>
            <person name="Klenk H.P."/>
            <person name="Chen F."/>
        </authorList>
    </citation>
    <scope>NUCLEOTIDE SEQUENCE [LARGE SCALE GENOMIC DNA]</scope>
    <source>
        <strain evidence="16">ATCC 700099 / DSM 44233 / CIP 104796 / JCM 9543 / NBRC 105858 / Y-104</strain>
    </source>
</reference>
<evidence type="ECO:0000259" key="12">
    <source>
        <dbReference type="Pfam" id="PF02878"/>
    </source>
</evidence>
<feature type="region of interest" description="Disordered" evidence="10">
    <location>
        <begin position="35"/>
        <end position="65"/>
    </location>
</feature>
<protein>
    <recommendedName>
        <fullName evidence="8 9">Phosphoglucosamine mutase</fullName>
        <ecNumber evidence="7 9">5.4.2.10</ecNumber>
    </recommendedName>
</protein>
<dbReference type="GO" id="GO:0005975">
    <property type="term" value="P:carbohydrate metabolic process"/>
    <property type="evidence" value="ECO:0007669"/>
    <property type="project" value="InterPro"/>
</dbReference>
<feature type="binding site" evidence="9">
    <location>
        <position position="259"/>
    </location>
    <ligand>
        <name>Mg(2+)</name>
        <dbReference type="ChEBI" id="CHEBI:18420"/>
    </ligand>
</feature>
<dbReference type="AlphaFoldDB" id="C8XCM0"/>
<dbReference type="OrthoDB" id="9803322at2"/>
<feature type="domain" description="Alpha-D-phosphohexomutase C-terminal" evidence="11">
    <location>
        <begin position="392"/>
        <end position="458"/>
    </location>
</feature>
<dbReference type="EMBL" id="CP001737">
    <property type="protein sequence ID" value="ACV77585.1"/>
    <property type="molecule type" value="Genomic_DNA"/>
</dbReference>
<sequence length="463" mass="47375">MGRLFGTDGVRGLANADLTPELALRLATAAAQELGSSAGTASDTGPFRSAAPRRDRSQSPVRPLAVVGRDPRASGEMLEAAVAAGLASAGADVVLLGVLPTPAVAFLTADLDADMGVVISASHNAMPDNGIKIFAAGGRKLEDSVEDSIERRMDALAPLPTGEGVGRITLAPDAGRRYLDHLLVATPNPLRGLRVVVDCAHGAASQFAPEVYRRAGAEVIVIGGSPDGLNINAGVGSTYLSGLRDAVIAEGADMGIAHDGDADRCLAVAADGTVVDGDVILALLAIALRDRGRLAGDTVVATVMANIGFHRAMNQAGITVRTTAVGDRYVLEDMNAGGFSLGGEQSGHLILAEHATTGDGLLTALHLMAMVAETGRPLAELASVVVRYPQVLINVRVSDKVAVAASEEVQSIVAQVTAELGDEGRLLLRPSGTEPLVRVMVEAGTDEIAQAAAERVAKVVAAV</sequence>
<dbReference type="GO" id="GO:0004615">
    <property type="term" value="F:phosphomannomutase activity"/>
    <property type="evidence" value="ECO:0007669"/>
    <property type="project" value="TreeGrafter"/>
</dbReference>
<evidence type="ECO:0000256" key="10">
    <source>
        <dbReference type="SAM" id="MobiDB-lite"/>
    </source>
</evidence>
<dbReference type="InterPro" id="IPR016055">
    <property type="entry name" value="A-D-PHexomutase_a/b/a-I/II/III"/>
</dbReference>
<dbReference type="PANTHER" id="PTHR42946:SF1">
    <property type="entry name" value="PHOSPHOGLUCOMUTASE (ALPHA-D-GLUCOSE-1,6-BISPHOSPHATE-DEPENDENT)"/>
    <property type="match status" value="1"/>
</dbReference>
<feature type="binding site" evidence="9">
    <location>
        <position position="261"/>
    </location>
    <ligand>
        <name>Mg(2+)</name>
        <dbReference type="ChEBI" id="CHEBI:18420"/>
    </ligand>
</feature>
<comment type="cofactor">
    <cofactor evidence="9">
        <name>Mg(2+)</name>
        <dbReference type="ChEBI" id="CHEBI:18420"/>
    </cofactor>
    <text evidence="9">Binds 1 Mg(2+) ion per subunit.</text>
</comment>
<evidence type="ECO:0000256" key="6">
    <source>
        <dbReference type="ARBA" id="ARBA00050364"/>
    </source>
</evidence>
<dbReference type="CDD" id="cd05802">
    <property type="entry name" value="GlmM"/>
    <property type="match status" value="1"/>
</dbReference>
<feature type="binding site" description="via phosphate group" evidence="9">
    <location>
        <position position="122"/>
    </location>
    <ligand>
        <name>Mg(2+)</name>
        <dbReference type="ChEBI" id="CHEBI:18420"/>
    </ligand>
</feature>
<dbReference type="EC" id="5.4.2.10" evidence="7 9"/>
<dbReference type="Proteomes" id="UP000002218">
    <property type="component" value="Chromosome"/>
</dbReference>
<evidence type="ECO:0000313" key="16">
    <source>
        <dbReference type="Proteomes" id="UP000002218"/>
    </source>
</evidence>
<dbReference type="SUPFAM" id="SSF53738">
    <property type="entry name" value="Phosphoglucomutase, first 3 domains"/>
    <property type="match status" value="3"/>
</dbReference>
<evidence type="ECO:0000256" key="1">
    <source>
        <dbReference type="ARBA" id="ARBA00010231"/>
    </source>
</evidence>
<name>C8XCM0_NAKMY</name>
<keyword evidence="16" id="KW-1185">Reference proteome</keyword>